<dbReference type="EMBL" id="HBUF01015090">
    <property type="protein sequence ID" value="CAG6609555.1"/>
    <property type="molecule type" value="Transcribed_RNA"/>
</dbReference>
<reference evidence="1" key="1">
    <citation type="submission" date="2021-05" db="EMBL/GenBank/DDBJ databases">
        <authorList>
            <person name="Alioto T."/>
            <person name="Alioto T."/>
            <person name="Gomez Garrido J."/>
        </authorList>
    </citation>
    <scope>NUCLEOTIDE SEQUENCE</scope>
</reference>
<protein>
    <submittedName>
        <fullName evidence="1">Uncharacterized protein</fullName>
    </submittedName>
</protein>
<dbReference type="EMBL" id="HBUF01015089">
    <property type="protein sequence ID" value="CAG6609554.1"/>
    <property type="molecule type" value="Transcribed_RNA"/>
</dbReference>
<sequence length="114" mass="13215">MDTDIKIELINHKRAAWIAFNKIKPMLTDQICFKTNKKHNCFNCFVFNMPTLATRAYVRCIPFYDFEIYWFIWEGKKMVSVRVTAGLRESGLSSSKRTPLGALVMLGAIAPDYR</sequence>
<organism evidence="1">
    <name type="scientific">Cacopsylla melanoneura</name>
    <dbReference type="NCBI Taxonomy" id="428564"/>
    <lineage>
        <taxon>Eukaryota</taxon>
        <taxon>Metazoa</taxon>
        <taxon>Ecdysozoa</taxon>
        <taxon>Arthropoda</taxon>
        <taxon>Hexapoda</taxon>
        <taxon>Insecta</taxon>
        <taxon>Pterygota</taxon>
        <taxon>Neoptera</taxon>
        <taxon>Paraneoptera</taxon>
        <taxon>Hemiptera</taxon>
        <taxon>Sternorrhyncha</taxon>
        <taxon>Psylloidea</taxon>
        <taxon>Psyllidae</taxon>
        <taxon>Psyllinae</taxon>
        <taxon>Cacopsylla</taxon>
    </lineage>
</organism>
<name>A0A8D8LH26_9HEMI</name>
<proteinExistence type="predicted"/>
<dbReference type="AlphaFoldDB" id="A0A8D8LH26"/>
<accession>A0A8D8LH26</accession>
<evidence type="ECO:0000313" key="1">
    <source>
        <dbReference type="EMBL" id="CAG6609555.1"/>
    </source>
</evidence>